<organism evidence="3 4">
    <name type="scientific">Acetobacter orientalis</name>
    <dbReference type="NCBI Taxonomy" id="146474"/>
    <lineage>
        <taxon>Bacteria</taxon>
        <taxon>Pseudomonadati</taxon>
        <taxon>Pseudomonadota</taxon>
        <taxon>Alphaproteobacteria</taxon>
        <taxon>Acetobacterales</taxon>
        <taxon>Acetobacteraceae</taxon>
        <taxon>Acetobacter</taxon>
    </lineage>
</organism>
<keyword evidence="2" id="KW-0732">Signal</keyword>
<accession>A0A252A2P8</accession>
<gene>
    <name evidence="3" type="ORF">HK12_03585</name>
</gene>
<dbReference type="EMBL" id="JOMO01000019">
    <property type="protein sequence ID" value="OUI82720.1"/>
    <property type="molecule type" value="Genomic_DNA"/>
</dbReference>
<evidence type="ECO:0000313" key="3">
    <source>
        <dbReference type="EMBL" id="OUI82720.1"/>
    </source>
</evidence>
<evidence type="ECO:0000256" key="1">
    <source>
        <dbReference type="SAM" id="MobiDB-lite"/>
    </source>
</evidence>
<evidence type="ECO:0000256" key="2">
    <source>
        <dbReference type="SAM" id="SignalP"/>
    </source>
</evidence>
<feature type="region of interest" description="Disordered" evidence="1">
    <location>
        <begin position="75"/>
        <end position="95"/>
    </location>
</feature>
<proteinExistence type="predicted"/>
<dbReference type="Proteomes" id="UP000194639">
    <property type="component" value="Unassembled WGS sequence"/>
</dbReference>
<feature type="signal peptide" evidence="2">
    <location>
        <begin position="1"/>
        <end position="19"/>
    </location>
</feature>
<dbReference type="AlphaFoldDB" id="A0A252A2P8"/>
<comment type="caution">
    <text evidence="3">The sequence shown here is derived from an EMBL/GenBank/DDBJ whole genome shotgun (WGS) entry which is preliminary data.</text>
</comment>
<feature type="chain" id="PRO_5013100909" evidence="2">
    <location>
        <begin position="20"/>
        <end position="116"/>
    </location>
</feature>
<protein>
    <submittedName>
        <fullName evidence="3">Uncharacterized protein</fullName>
    </submittedName>
</protein>
<name>A0A252A2P8_9PROT</name>
<evidence type="ECO:0000313" key="4">
    <source>
        <dbReference type="Proteomes" id="UP000194639"/>
    </source>
</evidence>
<dbReference type="RefSeq" id="WP_086552167.1">
    <property type="nucleotide sequence ID" value="NZ_JOMO01000019.1"/>
</dbReference>
<reference evidence="3 4" key="1">
    <citation type="submission" date="2014-06" db="EMBL/GenBank/DDBJ databases">
        <authorList>
            <person name="Ju J."/>
            <person name="Zhang J."/>
        </authorList>
    </citation>
    <scope>NUCLEOTIDE SEQUENCE [LARGE SCALE GENOMIC DNA]</scope>
    <source>
        <strain evidence="3">DmW_045</strain>
    </source>
</reference>
<sequence length="116" mass="13397">MKFLFFVFSMLMIVSPVMAEEASWMGIQICKSHQIMQHADDLAAKKISYEKFNKIIDDCYNKAGKKANYWRKLDRSSHNDSEPEVNITVEAPPRNPLRHINPNVDGFLPYPSTPPR</sequence>